<gene>
    <name evidence="1" type="ORF">ABT39_MTgene1767</name>
</gene>
<geneLocation type="mitochondrion" evidence="1"/>
<keyword evidence="1" id="KW-0496">Mitochondrion</keyword>
<comment type="caution">
    <text evidence="1">The sequence shown here is derived from an EMBL/GenBank/DDBJ whole genome shotgun (WGS) entry which is preliminary data.</text>
</comment>
<accession>A0A101LVU4</accession>
<protein>
    <submittedName>
        <fullName evidence="1">Uncharacterized protein</fullName>
    </submittedName>
</protein>
<proteinExistence type="predicted"/>
<reference evidence="1" key="1">
    <citation type="journal article" date="2015" name="Genome Biol. Evol.">
        <title>Organellar Genomes of White Spruce (Picea glauca): Assembly and Annotation.</title>
        <authorList>
            <person name="Jackman S.D."/>
            <person name="Warren R.L."/>
            <person name="Gibb E.A."/>
            <person name="Vandervalk B.P."/>
            <person name="Mohamadi H."/>
            <person name="Chu J."/>
            <person name="Raymond A."/>
            <person name="Pleasance S."/>
            <person name="Coope R."/>
            <person name="Wildung M.R."/>
            <person name="Ritland C.E."/>
            <person name="Bousquet J."/>
            <person name="Jones S.J."/>
            <person name="Bohlmann J."/>
            <person name="Birol I."/>
        </authorList>
    </citation>
    <scope>NUCLEOTIDE SEQUENCE [LARGE SCALE GENOMIC DNA]</scope>
    <source>
        <tissue evidence="1">Flushing bud</tissue>
    </source>
</reference>
<sequence length="90" mass="9497">MRVMVLQQDQLAPVPLLSMVMKLLGKIQGVVRLASLCHMACGLLLLPPVRSGDLLPYTAILGSPGFPTTGDSATRFARTSGSIGGFRTIS</sequence>
<organism evidence="1">
    <name type="scientific">Picea glauca</name>
    <name type="common">White spruce</name>
    <name type="synonym">Pinus glauca</name>
    <dbReference type="NCBI Taxonomy" id="3330"/>
    <lineage>
        <taxon>Eukaryota</taxon>
        <taxon>Viridiplantae</taxon>
        <taxon>Streptophyta</taxon>
        <taxon>Embryophyta</taxon>
        <taxon>Tracheophyta</taxon>
        <taxon>Spermatophyta</taxon>
        <taxon>Pinopsida</taxon>
        <taxon>Pinidae</taxon>
        <taxon>Conifers I</taxon>
        <taxon>Pinales</taxon>
        <taxon>Pinaceae</taxon>
        <taxon>Picea</taxon>
    </lineage>
</organism>
<dbReference type="EMBL" id="LKAM01000012">
    <property type="protein sequence ID" value="KUM46261.1"/>
    <property type="molecule type" value="Genomic_DNA"/>
</dbReference>
<name>A0A101LVU4_PICGL</name>
<evidence type="ECO:0000313" key="1">
    <source>
        <dbReference type="EMBL" id="KUM46261.1"/>
    </source>
</evidence>
<dbReference type="AlphaFoldDB" id="A0A101LVU4"/>